<dbReference type="EMBL" id="DXFX01000070">
    <property type="protein sequence ID" value="HIX07873.1"/>
    <property type="molecule type" value="Genomic_DNA"/>
</dbReference>
<accession>A0A9D1V8C3</accession>
<name>A0A9D1V8C3_9FIRM</name>
<proteinExistence type="predicted"/>
<gene>
    <name evidence="1" type="ORF">H9741_05350</name>
</gene>
<dbReference type="Proteomes" id="UP000824204">
    <property type="component" value="Unassembled WGS sequence"/>
</dbReference>
<reference evidence="1" key="2">
    <citation type="submission" date="2021-04" db="EMBL/GenBank/DDBJ databases">
        <authorList>
            <person name="Gilroy R."/>
        </authorList>
    </citation>
    <scope>NUCLEOTIDE SEQUENCE</scope>
    <source>
        <strain evidence="1">811</strain>
    </source>
</reference>
<sequence>MAKITKEQIDALYEKMAEQYALTPSEGYSYDPWAEIKLEEGGLFQFTVPEEVMLGFNKVKIVTPECARTLGKFQNKQLLDKYCKTVRFTVPIENESNAKKILEGKTAK</sequence>
<dbReference type="AlphaFoldDB" id="A0A9D1V8C3"/>
<protein>
    <submittedName>
        <fullName evidence="1">Uncharacterized protein</fullName>
    </submittedName>
</protein>
<evidence type="ECO:0000313" key="2">
    <source>
        <dbReference type="Proteomes" id="UP000824204"/>
    </source>
</evidence>
<organism evidence="1 2">
    <name type="scientific">Candidatus Borkfalkia faecipullorum</name>
    <dbReference type="NCBI Taxonomy" id="2838510"/>
    <lineage>
        <taxon>Bacteria</taxon>
        <taxon>Bacillati</taxon>
        <taxon>Bacillota</taxon>
        <taxon>Clostridia</taxon>
        <taxon>Christensenellales</taxon>
        <taxon>Christensenellaceae</taxon>
        <taxon>Candidatus Borkfalkia</taxon>
    </lineage>
</organism>
<evidence type="ECO:0000313" key="1">
    <source>
        <dbReference type="EMBL" id="HIX07873.1"/>
    </source>
</evidence>
<comment type="caution">
    <text evidence="1">The sequence shown here is derived from an EMBL/GenBank/DDBJ whole genome shotgun (WGS) entry which is preliminary data.</text>
</comment>
<reference evidence="1" key="1">
    <citation type="journal article" date="2021" name="PeerJ">
        <title>Extensive microbial diversity within the chicken gut microbiome revealed by metagenomics and culture.</title>
        <authorList>
            <person name="Gilroy R."/>
            <person name="Ravi A."/>
            <person name="Getino M."/>
            <person name="Pursley I."/>
            <person name="Horton D.L."/>
            <person name="Alikhan N.F."/>
            <person name="Baker D."/>
            <person name="Gharbi K."/>
            <person name="Hall N."/>
            <person name="Watson M."/>
            <person name="Adriaenssens E.M."/>
            <person name="Foster-Nyarko E."/>
            <person name="Jarju S."/>
            <person name="Secka A."/>
            <person name="Antonio M."/>
            <person name="Oren A."/>
            <person name="Chaudhuri R.R."/>
            <person name="La Ragione R."/>
            <person name="Hildebrand F."/>
            <person name="Pallen M.J."/>
        </authorList>
    </citation>
    <scope>NUCLEOTIDE SEQUENCE</scope>
    <source>
        <strain evidence="1">811</strain>
    </source>
</reference>